<comment type="caution">
    <text evidence="2">The sequence shown here is derived from an EMBL/GenBank/DDBJ whole genome shotgun (WGS) entry which is preliminary data.</text>
</comment>
<protein>
    <submittedName>
        <fullName evidence="2">DUF1707 domain-containing protein</fullName>
    </submittedName>
</protein>
<evidence type="ECO:0000313" key="2">
    <source>
        <dbReference type="EMBL" id="NJJ03325.1"/>
    </source>
</evidence>
<proteinExistence type="predicted"/>
<accession>A0AAP6XI53</accession>
<dbReference type="AlphaFoldDB" id="A0AAP6XI53"/>
<dbReference type="EMBL" id="JAAUVV010000003">
    <property type="protein sequence ID" value="NJJ03325.1"/>
    <property type="molecule type" value="Genomic_DNA"/>
</dbReference>
<dbReference type="RefSeq" id="WP_167615902.1">
    <property type="nucleotide sequence ID" value="NZ_JAAUVV010000003.1"/>
</dbReference>
<dbReference type="Pfam" id="PF08044">
    <property type="entry name" value="DUF1707"/>
    <property type="match status" value="1"/>
</dbReference>
<sequence length="203" mass="21627">MSEQNLPRKRLSSADRERAAAFLHDAFVDGQLTVTEFDERSRMLYEATFVDELPTLIDDLSPVTAQHASGVRNYVTGESGGAQFSLAVMGGSERGGDWLVAPTHTSLTVMGGSSLDLREARLSSYETEINAFAIMGGIEIVVPDDVRVVDAGIGIMGGFGVETHSSCRYSLAEIPVDAPVVRIRGLALMGGVGIVRAARGARI</sequence>
<gene>
    <name evidence="2" type="ORF">HC138_02905</name>
</gene>
<evidence type="ECO:0000313" key="3">
    <source>
        <dbReference type="Proteomes" id="UP000591626"/>
    </source>
</evidence>
<reference evidence="2 3" key="1">
    <citation type="submission" date="2020-03" db="EMBL/GenBank/DDBJ databases">
        <title>Draft genome sequences of bacterial isolates from the female urobiome.</title>
        <authorList>
            <person name="Miller-Ensminger T."/>
            <person name="Wolfe A.J."/>
            <person name="Putonti C."/>
        </authorList>
    </citation>
    <scope>NUCLEOTIDE SEQUENCE [LARGE SCALE GENOMIC DNA]</scope>
    <source>
        <strain evidence="2 3">UMB8490</strain>
    </source>
</reference>
<feature type="domain" description="DUF1707" evidence="1">
    <location>
        <begin position="10"/>
        <end position="60"/>
    </location>
</feature>
<dbReference type="InterPro" id="IPR012551">
    <property type="entry name" value="DUF1707_SHOCT-like"/>
</dbReference>
<evidence type="ECO:0000259" key="1">
    <source>
        <dbReference type="Pfam" id="PF08044"/>
    </source>
</evidence>
<organism evidence="2 3">
    <name type="scientific">Corynebacterium coyleae</name>
    <dbReference type="NCBI Taxonomy" id="53374"/>
    <lineage>
        <taxon>Bacteria</taxon>
        <taxon>Bacillati</taxon>
        <taxon>Actinomycetota</taxon>
        <taxon>Actinomycetes</taxon>
        <taxon>Mycobacteriales</taxon>
        <taxon>Corynebacteriaceae</taxon>
        <taxon>Corynebacterium</taxon>
    </lineage>
</organism>
<name>A0AAP6XI53_9CORY</name>
<dbReference type="Proteomes" id="UP000591626">
    <property type="component" value="Unassembled WGS sequence"/>
</dbReference>
<dbReference type="PANTHER" id="PTHR40763">
    <property type="entry name" value="MEMBRANE PROTEIN-RELATED"/>
    <property type="match status" value="1"/>
</dbReference>
<dbReference type="PANTHER" id="PTHR40763:SF4">
    <property type="entry name" value="DUF1707 DOMAIN-CONTAINING PROTEIN"/>
    <property type="match status" value="1"/>
</dbReference>